<evidence type="ECO:0000313" key="2">
    <source>
        <dbReference type="Proteomes" id="UP001145114"/>
    </source>
</evidence>
<proteinExistence type="predicted"/>
<keyword evidence="2" id="KW-1185">Reference proteome</keyword>
<evidence type="ECO:0000313" key="1">
    <source>
        <dbReference type="EMBL" id="KAJ1671025.1"/>
    </source>
</evidence>
<gene>
    <name evidence="1" type="ORF">EV182_007865</name>
</gene>
<reference evidence="1" key="1">
    <citation type="submission" date="2022-06" db="EMBL/GenBank/DDBJ databases">
        <title>Phylogenomic reconstructions and comparative analyses of Kickxellomycotina fungi.</title>
        <authorList>
            <person name="Reynolds N.K."/>
            <person name="Stajich J.E."/>
            <person name="Barry K."/>
            <person name="Grigoriev I.V."/>
            <person name="Crous P."/>
            <person name="Smith M.E."/>
        </authorList>
    </citation>
    <scope>NUCLEOTIDE SEQUENCE</scope>
    <source>
        <strain evidence="1">RSA 2271</strain>
    </source>
</reference>
<sequence length="89" mass="10659">MKHSYRALHNEIGAKQHCKKVNKILADGLEWMTKVWDCNPEKLFSAFSKMLAKVLEYFQRDERQRDNMQLKELGKLLSQHHRESKQCRT</sequence>
<name>A0ACC1H9Y7_9FUNG</name>
<protein>
    <submittedName>
        <fullName evidence="1">Uncharacterized protein</fullName>
    </submittedName>
</protein>
<comment type="caution">
    <text evidence="1">The sequence shown here is derived from an EMBL/GenBank/DDBJ whole genome shotgun (WGS) entry which is preliminary data.</text>
</comment>
<accession>A0ACC1H9Y7</accession>
<dbReference type="EMBL" id="JAMZIH010008955">
    <property type="protein sequence ID" value="KAJ1671025.1"/>
    <property type="molecule type" value="Genomic_DNA"/>
</dbReference>
<dbReference type="Proteomes" id="UP001145114">
    <property type="component" value="Unassembled WGS sequence"/>
</dbReference>
<organism evidence="1 2">
    <name type="scientific">Spiromyces aspiralis</name>
    <dbReference type="NCBI Taxonomy" id="68401"/>
    <lineage>
        <taxon>Eukaryota</taxon>
        <taxon>Fungi</taxon>
        <taxon>Fungi incertae sedis</taxon>
        <taxon>Zoopagomycota</taxon>
        <taxon>Kickxellomycotina</taxon>
        <taxon>Kickxellomycetes</taxon>
        <taxon>Kickxellales</taxon>
        <taxon>Kickxellaceae</taxon>
        <taxon>Spiromyces</taxon>
    </lineage>
</organism>